<dbReference type="RefSeq" id="WP_218995744.1">
    <property type="nucleotide sequence ID" value="NZ_JAHVXU010000009.1"/>
</dbReference>
<keyword evidence="2" id="KW-1185">Reference proteome</keyword>
<protein>
    <submittedName>
        <fullName evidence="1">Uncharacterized protein</fullName>
    </submittedName>
</protein>
<comment type="caution">
    <text evidence="1">The sequence shown here is derived from an EMBL/GenBank/DDBJ whole genome shotgun (WGS) entry which is preliminary data.</text>
</comment>
<proteinExistence type="predicted"/>
<evidence type="ECO:0000313" key="2">
    <source>
        <dbReference type="Proteomes" id="UP001197236"/>
    </source>
</evidence>
<organism evidence="1 2">
    <name type="scientific">Pantoea allii</name>
    <dbReference type="NCBI Taxonomy" id="574096"/>
    <lineage>
        <taxon>Bacteria</taxon>
        <taxon>Pseudomonadati</taxon>
        <taxon>Pseudomonadota</taxon>
        <taxon>Gammaproteobacteria</taxon>
        <taxon>Enterobacterales</taxon>
        <taxon>Erwiniaceae</taxon>
        <taxon>Pantoea</taxon>
    </lineage>
</organism>
<reference evidence="1 2" key="1">
    <citation type="submission" date="2021-07" db="EMBL/GenBank/DDBJ databases">
        <title>A novel phosphonate cluster across the Pantoea species complex is important for pathogenicity in onion.</title>
        <authorList>
            <person name="Zhao M."/>
            <person name="Stice S."/>
            <person name="Shin G.Y."/>
            <person name="Coutinho T."/>
            <person name="Gitaitis R."/>
            <person name="Kvitko B."/>
            <person name="Dutta B."/>
        </authorList>
    </citation>
    <scope>NUCLEOTIDE SEQUENCE [LARGE SCALE GENOMIC DNA]</scope>
    <source>
        <strain evidence="1 2">BD 382</strain>
    </source>
</reference>
<dbReference type="EMBL" id="JAHVXZ010000008">
    <property type="protein sequence ID" value="MBW1258569.1"/>
    <property type="molecule type" value="Genomic_DNA"/>
</dbReference>
<dbReference type="Proteomes" id="UP001197236">
    <property type="component" value="Unassembled WGS sequence"/>
</dbReference>
<sequence length="65" mass="7056">MASATGHDRASTRQPWRVFFVAAKQINALSSARHSLGLLALIFTLTDAQRLPVQRATTGVVSFTD</sequence>
<name>A0ABS6VGW7_9GAMM</name>
<accession>A0ABS6VGW7</accession>
<evidence type="ECO:0000313" key="1">
    <source>
        <dbReference type="EMBL" id="MBW1258569.1"/>
    </source>
</evidence>
<gene>
    <name evidence="1" type="ORF">KYI95_15420</name>
</gene>